<dbReference type="InterPro" id="IPR002935">
    <property type="entry name" value="SAM_O-MeTrfase"/>
</dbReference>
<dbReference type="SUPFAM" id="SSF53335">
    <property type="entry name" value="S-adenosyl-L-methionine-dependent methyltransferases"/>
    <property type="match status" value="1"/>
</dbReference>
<evidence type="ECO:0000313" key="20">
    <source>
        <dbReference type="EMBL" id="CAE0834795.1"/>
    </source>
</evidence>
<evidence type="ECO:0000313" key="13">
    <source>
        <dbReference type="EMBL" id="CAE0834786.1"/>
    </source>
</evidence>
<dbReference type="GO" id="GO:0000166">
    <property type="term" value="F:nucleotide binding"/>
    <property type="evidence" value="ECO:0007669"/>
    <property type="project" value="UniProtKB-KW"/>
</dbReference>
<dbReference type="GO" id="GO:0046872">
    <property type="term" value="F:metal ion binding"/>
    <property type="evidence" value="ECO:0007669"/>
    <property type="project" value="UniProtKB-KW"/>
</dbReference>
<name>A0A6T2JC26_9EUGL</name>
<dbReference type="EMBL" id="HBJA01134136">
    <property type="protein sequence ID" value="CAE0834786.1"/>
    <property type="molecule type" value="Transcribed_RNA"/>
</dbReference>
<dbReference type="Gene3D" id="1.20.1090.10">
    <property type="entry name" value="Dehydroquinate synthase-like - alpha domain"/>
    <property type="match status" value="1"/>
</dbReference>
<evidence type="ECO:0000313" key="18">
    <source>
        <dbReference type="EMBL" id="CAE0834792.1"/>
    </source>
</evidence>
<dbReference type="EMBL" id="HBJA01134142">
    <property type="protein sequence ID" value="CAE0834792.1"/>
    <property type="molecule type" value="Transcribed_RNA"/>
</dbReference>
<dbReference type="PANTHER" id="PTHR43622:SF3">
    <property type="entry name" value="2-EPI-5-EPI-VALIOLONE SYNTHASE"/>
    <property type="match status" value="1"/>
</dbReference>
<dbReference type="PROSITE" id="PS51682">
    <property type="entry name" value="SAM_OMT_I"/>
    <property type="match status" value="1"/>
</dbReference>
<comment type="similarity">
    <text evidence="9">Belongs to the class I-like SAM-binding methyltransferase superfamily. Cation-dependent O-methyltransferase family.</text>
</comment>
<keyword evidence="6" id="KW-0547">Nucleotide-binding</keyword>
<dbReference type="Pfam" id="PF01596">
    <property type="entry name" value="Methyltransf_3"/>
    <property type="match status" value="1"/>
</dbReference>
<evidence type="ECO:0000256" key="7">
    <source>
        <dbReference type="ARBA" id="ARBA00023027"/>
    </source>
</evidence>
<dbReference type="GO" id="GO:0032259">
    <property type="term" value="P:methylation"/>
    <property type="evidence" value="ECO:0007669"/>
    <property type="project" value="UniProtKB-KW"/>
</dbReference>
<dbReference type="FunFam" id="3.40.50.1970:FF:000049">
    <property type="match status" value="1"/>
</dbReference>
<dbReference type="Pfam" id="PF24621">
    <property type="entry name" value="DHQS_C"/>
    <property type="match status" value="1"/>
</dbReference>
<evidence type="ECO:0000313" key="16">
    <source>
        <dbReference type="EMBL" id="CAE0834789.1"/>
    </source>
</evidence>
<dbReference type="EMBL" id="HBJA01134145">
    <property type="protein sequence ID" value="CAE0834795.1"/>
    <property type="molecule type" value="Transcribed_RNA"/>
</dbReference>
<evidence type="ECO:0000256" key="3">
    <source>
        <dbReference type="ARBA" id="ARBA00022679"/>
    </source>
</evidence>
<dbReference type="Gene3D" id="3.40.50.150">
    <property type="entry name" value="Vaccinia Virus protein VP39"/>
    <property type="match status" value="1"/>
</dbReference>
<dbReference type="EMBL" id="HBJA01134143">
    <property type="protein sequence ID" value="CAE0834793.1"/>
    <property type="molecule type" value="Transcribed_RNA"/>
</dbReference>
<reference evidence="14" key="1">
    <citation type="submission" date="2021-01" db="EMBL/GenBank/DDBJ databases">
        <authorList>
            <person name="Corre E."/>
            <person name="Pelletier E."/>
            <person name="Niang G."/>
            <person name="Scheremetjew M."/>
            <person name="Finn R."/>
            <person name="Kale V."/>
            <person name="Holt S."/>
            <person name="Cochrane G."/>
            <person name="Meng A."/>
            <person name="Brown T."/>
            <person name="Cohen L."/>
        </authorList>
    </citation>
    <scope>NUCLEOTIDE SEQUENCE</scope>
    <source>
        <strain evidence="14">CCMP1594</strain>
    </source>
</reference>
<protein>
    <submittedName>
        <fullName evidence="14">Uncharacterized protein</fullName>
    </submittedName>
</protein>
<keyword evidence="2" id="KW-0489">Methyltransferase</keyword>
<dbReference type="InterPro" id="IPR030960">
    <property type="entry name" value="DHQS/DOIS_N"/>
</dbReference>
<proteinExistence type="inferred from homology"/>
<dbReference type="GO" id="GO:0008171">
    <property type="term" value="F:O-methyltransferase activity"/>
    <property type="evidence" value="ECO:0007669"/>
    <property type="project" value="InterPro"/>
</dbReference>
<dbReference type="EMBL" id="HBJA01134138">
    <property type="protein sequence ID" value="CAE0834788.1"/>
    <property type="molecule type" value="Transcribed_RNA"/>
</dbReference>
<evidence type="ECO:0000256" key="6">
    <source>
        <dbReference type="ARBA" id="ARBA00022741"/>
    </source>
</evidence>
<dbReference type="Gene3D" id="3.40.50.1970">
    <property type="match status" value="1"/>
</dbReference>
<dbReference type="PANTHER" id="PTHR43622">
    <property type="entry name" value="3-DEHYDROQUINATE SYNTHASE"/>
    <property type="match status" value="1"/>
</dbReference>
<dbReference type="EMBL" id="HBJA01134141">
    <property type="protein sequence ID" value="CAE0834791.1"/>
    <property type="molecule type" value="Transcribed_RNA"/>
</dbReference>
<evidence type="ECO:0000256" key="2">
    <source>
        <dbReference type="ARBA" id="ARBA00022603"/>
    </source>
</evidence>
<evidence type="ECO:0000313" key="14">
    <source>
        <dbReference type="EMBL" id="CAE0834787.1"/>
    </source>
</evidence>
<keyword evidence="7" id="KW-0520">NAD</keyword>
<dbReference type="GO" id="GO:0003856">
    <property type="term" value="F:3-dehydroquinate synthase activity"/>
    <property type="evidence" value="ECO:0007669"/>
    <property type="project" value="TreeGrafter"/>
</dbReference>
<gene>
    <name evidence="12" type="ORF">EGYM00163_LOCUS46088</name>
    <name evidence="13" type="ORF">EGYM00163_LOCUS46090</name>
    <name evidence="14" type="ORF">EGYM00163_LOCUS46091</name>
    <name evidence="15" type="ORF">EGYM00163_LOCUS46092</name>
    <name evidence="16" type="ORF">EGYM00163_LOCUS46093</name>
    <name evidence="17" type="ORF">EGYM00163_LOCUS46095</name>
    <name evidence="18" type="ORF">EGYM00163_LOCUS46096</name>
    <name evidence="19" type="ORF">EGYM00163_LOCUS46097</name>
    <name evidence="20" type="ORF">EGYM00163_LOCUS46099</name>
</gene>
<keyword evidence="8" id="KW-0456">Lyase</keyword>
<sequence length="868" mass="96924">MSALIPQNIPLTADLPFGLDVTSDVMLKHVQEVLTAFAVSVKDKALSLEDILVSFFTNKGVKDLMVAVSTLAVFSHEIHTQFKEHLHLLTATKQLKYFYNLPLGRLFCCLEDFWEGTAEAEWLLNLKTRVCTTAALAGTKPHQFFKEKKIDDYKDFAEHVEKVDPHAIYPTNIYRQCDGCTVSTEDCGTIESVMSTTLTTTIKTRKKVLDLADDTLSSIYRPLGRVVAIIDDKVEGFYGEDLIKYFAHHNIKYQKVVARGNEVDKSLEKVCEMLHELKKNGVSRNEPVLIIGGGVIADIAGFACGLYHRSTPYVMLCTSIVSGIDAGPSPRTCCDGFGYKNLYGAYHAPVLTITDRYFFTSLHEGWLRHGLAEIIKMATTKDYELFCLMQKAGPKLIRTKFGTVNLTDSPEDEEFDKLCDLVIGRALDSYVKSEYGNLWETHQCRPHAYGHTWSPGYELASGMLHGHAVATGMGFGAYLSFVEGWISEDEMKQVLTLISDMELSLWHDIMDEVDVVWSSQCKMVEKRGGHLCAPLPKGGLGKCGYLNDMPYDRLKQRLSEYKAICQSYPRQGYGLDVHCRDVGLEDPSVTAMHHMQNDLAAQAAEETKPTSYNEWIQQVQSTRNSDWKMNVAFSKAEDTKTPPAFEHNHLFHNGVEEYAMSMTSVPSQNVQTVAQATMENKMFAPCMVGTLEAQMLRMQVAVSRATRCLDVGTFTGMSAIAMAEGVPANGKVVTLEFDEKIADVAQKCFNESSVGDKIELIKGCAVESMQNLLSQGQKFDIIFLDADKDNYSKYYDLALSGLLSDDGFILADNSLCALLYDADDNRRQALHDFNQKVKNDSRVEQVMLSVREGITMIRPVPVRAAGTR</sequence>
<dbReference type="GO" id="GO:0017000">
    <property type="term" value="P:antibiotic biosynthetic process"/>
    <property type="evidence" value="ECO:0007669"/>
    <property type="project" value="InterPro"/>
</dbReference>
<evidence type="ECO:0000256" key="1">
    <source>
        <dbReference type="ARBA" id="ARBA00001911"/>
    </source>
</evidence>
<keyword evidence="4" id="KW-0949">S-adenosyl-L-methionine</keyword>
<dbReference type="CDD" id="cd02440">
    <property type="entry name" value="AdoMet_MTases"/>
    <property type="match status" value="1"/>
</dbReference>
<evidence type="ECO:0000256" key="8">
    <source>
        <dbReference type="ARBA" id="ARBA00023239"/>
    </source>
</evidence>
<evidence type="ECO:0000256" key="4">
    <source>
        <dbReference type="ARBA" id="ARBA00022691"/>
    </source>
</evidence>
<dbReference type="EMBL" id="HBJA01134134">
    <property type="protein sequence ID" value="CAE0834784.1"/>
    <property type="molecule type" value="Transcribed_RNA"/>
</dbReference>
<dbReference type="Pfam" id="PF01761">
    <property type="entry name" value="DHQ_synthase"/>
    <property type="match status" value="1"/>
</dbReference>
<dbReference type="EMBL" id="HBJA01134137">
    <property type="protein sequence ID" value="CAE0834787.1"/>
    <property type="molecule type" value="Transcribed_RNA"/>
</dbReference>
<feature type="domain" description="3-dehydroquinate synthase C-terminal" evidence="11">
    <location>
        <begin position="370"/>
        <end position="511"/>
    </location>
</feature>
<dbReference type="AlphaFoldDB" id="A0A6T2JC26"/>
<evidence type="ECO:0000259" key="11">
    <source>
        <dbReference type="Pfam" id="PF24621"/>
    </source>
</evidence>
<dbReference type="CDD" id="cd08199">
    <property type="entry name" value="EEVS"/>
    <property type="match status" value="1"/>
</dbReference>
<feature type="domain" description="3-dehydroquinate synthase N-terminal" evidence="10">
    <location>
        <begin position="257"/>
        <end position="364"/>
    </location>
</feature>
<dbReference type="SUPFAM" id="SSF56796">
    <property type="entry name" value="Dehydroquinate synthase-like"/>
    <property type="match status" value="1"/>
</dbReference>
<evidence type="ECO:0000313" key="12">
    <source>
        <dbReference type="EMBL" id="CAE0834784.1"/>
    </source>
</evidence>
<evidence type="ECO:0000256" key="5">
    <source>
        <dbReference type="ARBA" id="ARBA00022723"/>
    </source>
</evidence>
<accession>A0A6T2JC26</accession>
<dbReference type="InterPro" id="IPR050071">
    <property type="entry name" value="Dehydroquinate_synthase"/>
</dbReference>
<evidence type="ECO:0000313" key="19">
    <source>
        <dbReference type="EMBL" id="CAE0834793.1"/>
    </source>
</evidence>
<dbReference type="InterPro" id="IPR029063">
    <property type="entry name" value="SAM-dependent_MTases_sf"/>
</dbReference>
<evidence type="ECO:0000259" key="10">
    <source>
        <dbReference type="Pfam" id="PF01761"/>
    </source>
</evidence>
<dbReference type="EMBL" id="HBJA01134139">
    <property type="protein sequence ID" value="CAE0834789.1"/>
    <property type="molecule type" value="Transcribed_RNA"/>
</dbReference>
<organism evidence="14">
    <name type="scientific">Eutreptiella gymnastica</name>
    <dbReference type="NCBI Taxonomy" id="73025"/>
    <lineage>
        <taxon>Eukaryota</taxon>
        <taxon>Discoba</taxon>
        <taxon>Euglenozoa</taxon>
        <taxon>Euglenida</taxon>
        <taxon>Spirocuta</taxon>
        <taxon>Euglenophyceae</taxon>
        <taxon>Eutreptiales</taxon>
        <taxon>Eutreptiaceae</taxon>
        <taxon>Eutreptiella</taxon>
    </lineage>
</organism>
<evidence type="ECO:0000256" key="9">
    <source>
        <dbReference type="ARBA" id="ARBA00023453"/>
    </source>
</evidence>
<keyword evidence="5" id="KW-0479">Metal-binding</keyword>
<keyword evidence="3" id="KW-0808">Transferase</keyword>
<dbReference type="InterPro" id="IPR035872">
    <property type="entry name" value="EEVS-like"/>
</dbReference>
<evidence type="ECO:0000313" key="15">
    <source>
        <dbReference type="EMBL" id="CAE0834788.1"/>
    </source>
</evidence>
<comment type="cofactor">
    <cofactor evidence="1">
        <name>NAD(+)</name>
        <dbReference type="ChEBI" id="CHEBI:57540"/>
    </cofactor>
</comment>
<dbReference type="InterPro" id="IPR056179">
    <property type="entry name" value="DHQS_C"/>
</dbReference>
<evidence type="ECO:0000313" key="17">
    <source>
        <dbReference type="EMBL" id="CAE0834791.1"/>
    </source>
</evidence>